<proteinExistence type="predicted"/>
<accession>A0A1J1HDM6</accession>
<keyword evidence="1" id="KW-0732">Signal</keyword>
<dbReference type="AlphaFoldDB" id="A0A1J1HDM6"/>
<reference evidence="2 3" key="1">
    <citation type="submission" date="2015-04" db="EMBL/GenBank/DDBJ databases">
        <authorList>
            <consortium name="Pathogen Informatics"/>
        </authorList>
    </citation>
    <scope>NUCLEOTIDE SEQUENCE [LARGE SCALE GENOMIC DNA]</scope>
    <source>
        <strain evidence="2 3">SGS1</strain>
    </source>
</reference>
<dbReference type="Proteomes" id="UP000220158">
    <property type="component" value="Chromosome 13"/>
</dbReference>
<dbReference type="VEuPathDB" id="PlasmoDB:PRELSG_1346300"/>
<sequence length="286" mass="32937">MFILISIILIISNAKLIKGLNNNRKICKCDFTDRLNFSPSQKTKIICDLKPNHGDEVKVIANDSYEVSCFNNSTLYCPSKNYYHSNSDIAKYSPKLKYTKKRTIVNGKNVFEYHLTIDKDATDILFYCYIKPKQVSELLQGVVKIDLKREISEEYSQVSENGIHTCDFSQGNLNIYPSLGFYYKNSRSVNCIYKVIPNNLFLIKLPKLEIVTEQFLPGIVNCLSEYAFINFTLKHIEELEDSIIFHIIFGEFKKSFNLSCSMDLSEYTIEPCSIGKKGNVTFFFNV</sequence>
<dbReference type="KEGG" id="prel:PRELSG_1346300"/>
<dbReference type="OrthoDB" id="368814at2759"/>
<evidence type="ECO:0000313" key="2">
    <source>
        <dbReference type="EMBL" id="CRH04089.1"/>
    </source>
</evidence>
<evidence type="ECO:0008006" key="4">
    <source>
        <dbReference type="Google" id="ProtNLM"/>
    </source>
</evidence>
<dbReference type="EMBL" id="LN835308">
    <property type="protein sequence ID" value="CRH04089.1"/>
    <property type="molecule type" value="Genomic_DNA"/>
</dbReference>
<gene>
    <name evidence="2" type="ORF">PRELSG_1346300</name>
</gene>
<feature type="signal peptide" evidence="1">
    <location>
        <begin position="1"/>
        <end position="19"/>
    </location>
</feature>
<dbReference type="RefSeq" id="XP_028536095.1">
    <property type="nucleotide sequence ID" value="XM_028679006.1"/>
</dbReference>
<evidence type="ECO:0000256" key="1">
    <source>
        <dbReference type="SAM" id="SignalP"/>
    </source>
</evidence>
<evidence type="ECO:0000313" key="3">
    <source>
        <dbReference type="Proteomes" id="UP000220158"/>
    </source>
</evidence>
<name>A0A1J1HDM6_PLARL</name>
<protein>
    <recommendedName>
        <fullName evidence="4">6-cysteine protein</fullName>
    </recommendedName>
</protein>
<keyword evidence="3" id="KW-1185">Reference proteome</keyword>
<feature type="chain" id="PRO_5013153657" description="6-cysteine protein" evidence="1">
    <location>
        <begin position="20"/>
        <end position="286"/>
    </location>
</feature>
<organism evidence="2 3">
    <name type="scientific">Plasmodium relictum</name>
    <dbReference type="NCBI Taxonomy" id="85471"/>
    <lineage>
        <taxon>Eukaryota</taxon>
        <taxon>Sar</taxon>
        <taxon>Alveolata</taxon>
        <taxon>Apicomplexa</taxon>
        <taxon>Aconoidasida</taxon>
        <taxon>Haemosporida</taxon>
        <taxon>Plasmodiidae</taxon>
        <taxon>Plasmodium</taxon>
        <taxon>Plasmodium (Haemamoeba)</taxon>
    </lineage>
</organism>
<dbReference type="GeneID" id="39738397"/>